<dbReference type="OrthoDB" id="4542680at2"/>
<name>A0A1A2SN89_MYCNT</name>
<gene>
    <name evidence="2" type="ORF">A5683_12160</name>
</gene>
<dbReference type="Proteomes" id="UP000092389">
    <property type="component" value="Unassembled WGS sequence"/>
</dbReference>
<dbReference type="RefSeq" id="WP_067914683.1">
    <property type="nucleotide sequence ID" value="NZ_LZJP01000010.1"/>
</dbReference>
<dbReference type="EMBL" id="LZJU01000211">
    <property type="protein sequence ID" value="OBH65634.1"/>
    <property type="molecule type" value="Genomic_DNA"/>
</dbReference>
<proteinExistence type="predicted"/>
<evidence type="ECO:0008006" key="4">
    <source>
        <dbReference type="Google" id="ProtNLM"/>
    </source>
</evidence>
<dbReference type="InterPro" id="IPR039708">
    <property type="entry name" value="MT1774/Rv1733c-like"/>
</dbReference>
<reference evidence="2 3" key="1">
    <citation type="submission" date="2016-06" db="EMBL/GenBank/DDBJ databases">
        <authorList>
            <person name="Kjaerup R.B."/>
            <person name="Dalgaard T.S."/>
            <person name="Juul-Madsen H.R."/>
        </authorList>
    </citation>
    <scope>NUCLEOTIDE SEQUENCE [LARGE SCALE GENOMIC DNA]</scope>
    <source>
        <strain evidence="2 3">E152</strain>
    </source>
</reference>
<dbReference type="AlphaFoldDB" id="A0A1A2SN89"/>
<evidence type="ECO:0000313" key="2">
    <source>
        <dbReference type="EMBL" id="OBH65634.1"/>
    </source>
</evidence>
<keyword evidence="1" id="KW-0472">Membrane</keyword>
<keyword evidence="1" id="KW-1133">Transmembrane helix</keyword>
<keyword evidence="1" id="KW-0812">Transmembrane</keyword>
<evidence type="ECO:0000256" key="1">
    <source>
        <dbReference type="SAM" id="Phobius"/>
    </source>
</evidence>
<protein>
    <recommendedName>
        <fullName evidence="4">Transmembrane protein</fullName>
    </recommendedName>
</protein>
<feature type="transmembrane region" description="Helical" evidence="1">
    <location>
        <begin position="33"/>
        <end position="56"/>
    </location>
</feature>
<feature type="transmembrane region" description="Helical" evidence="1">
    <location>
        <begin position="134"/>
        <end position="161"/>
    </location>
</feature>
<evidence type="ECO:0000313" key="3">
    <source>
        <dbReference type="Proteomes" id="UP000092389"/>
    </source>
</evidence>
<accession>A0A1A2SN89</accession>
<organism evidence="2 3">
    <name type="scientific">Mycobacterium mantenii</name>
    <dbReference type="NCBI Taxonomy" id="560555"/>
    <lineage>
        <taxon>Bacteria</taxon>
        <taxon>Bacillati</taxon>
        <taxon>Actinomycetota</taxon>
        <taxon>Actinomycetes</taxon>
        <taxon>Mycobacteriales</taxon>
        <taxon>Mycobacteriaceae</taxon>
        <taxon>Mycobacterium</taxon>
        <taxon>Mycobacterium avium complex (MAC)</taxon>
    </lineage>
</organism>
<dbReference type="PANTHER" id="PTHR42305:SF1">
    <property type="entry name" value="MEMBRANE PROTEIN RV1733C-RELATED"/>
    <property type="match status" value="1"/>
</dbReference>
<sequence>MEQFMLDPRCWRVARIFGRNPLLRRVDRIEAMVAMLAIVVSLVAIPIAGVAGTAVYGSRHSQYVQEANQRHAVVATITATGKDRVNAAAVQASWPVVGGDRSGPILVASAAKVGQHIRIWIDENGNPADPPTPVWQAFTVALATGLAIVLATALASAALATGIRARLDRARDVRWEREIRHFQENGGRTNQR</sequence>
<dbReference type="PANTHER" id="PTHR42305">
    <property type="entry name" value="MEMBRANE PROTEIN RV1733C-RELATED"/>
    <property type="match status" value="1"/>
</dbReference>
<comment type="caution">
    <text evidence="2">The sequence shown here is derived from an EMBL/GenBank/DDBJ whole genome shotgun (WGS) entry which is preliminary data.</text>
</comment>